<dbReference type="Gene3D" id="3.40.30.10">
    <property type="entry name" value="Glutaredoxin"/>
    <property type="match status" value="1"/>
</dbReference>
<dbReference type="PANTHER" id="PTHR11260">
    <property type="entry name" value="GLUTATHIONE S-TRANSFERASE, GST, SUPERFAMILY, GST DOMAIN CONTAINING"/>
    <property type="match status" value="1"/>
</dbReference>
<dbReference type="FunFam" id="1.20.1050.10:FF:000018">
    <property type="entry name" value="Glutathione S-transferase U20"/>
    <property type="match status" value="1"/>
</dbReference>
<dbReference type="PROSITE" id="PS50404">
    <property type="entry name" value="GST_NTER"/>
    <property type="match status" value="1"/>
</dbReference>
<dbReference type="SUPFAM" id="SSF47616">
    <property type="entry name" value="GST C-terminal domain-like"/>
    <property type="match status" value="1"/>
</dbReference>
<dbReference type="GO" id="GO:0005829">
    <property type="term" value="C:cytosol"/>
    <property type="evidence" value="ECO:0007669"/>
    <property type="project" value="UniProtKB-SubCell"/>
</dbReference>
<evidence type="ECO:0000313" key="8">
    <source>
        <dbReference type="Proteomes" id="UP000663760"/>
    </source>
</evidence>
<dbReference type="FunFam" id="3.40.30.10:FF:000014">
    <property type="entry name" value="Tau class glutathione S-transferase"/>
    <property type="match status" value="1"/>
</dbReference>
<evidence type="ECO:0000313" key="7">
    <source>
        <dbReference type="EMBL" id="CAA7394303.1"/>
    </source>
</evidence>
<comment type="catalytic activity">
    <reaction evidence="3 4">
        <text>RX + glutathione = an S-substituted glutathione + a halide anion + H(+)</text>
        <dbReference type="Rhea" id="RHEA:16437"/>
        <dbReference type="ChEBI" id="CHEBI:15378"/>
        <dbReference type="ChEBI" id="CHEBI:16042"/>
        <dbReference type="ChEBI" id="CHEBI:17792"/>
        <dbReference type="ChEBI" id="CHEBI:57925"/>
        <dbReference type="ChEBI" id="CHEBI:90779"/>
        <dbReference type="EC" id="2.5.1.18"/>
    </reaction>
</comment>
<dbReference type="AlphaFoldDB" id="A0A7I8K9D2"/>
<dbReference type="InterPro" id="IPR004045">
    <property type="entry name" value="Glutathione_S-Trfase_N"/>
</dbReference>
<comment type="function">
    <text evidence="1">Conjugation of reduced glutathione to a wide number of exogenous and endogenous hydrophobic electrophiles.</text>
</comment>
<dbReference type="OrthoDB" id="202840at2759"/>
<dbReference type="InterPro" id="IPR036249">
    <property type="entry name" value="Thioredoxin-like_sf"/>
</dbReference>
<dbReference type="InterPro" id="IPR040079">
    <property type="entry name" value="Glutathione_S-Trfase"/>
</dbReference>
<dbReference type="InterPro" id="IPR010987">
    <property type="entry name" value="Glutathione-S-Trfase_C-like"/>
</dbReference>
<dbReference type="SFLD" id="SFLDG00358">
    <property type="entry name" value="Main_(cytGST)"/>
    <property type="match status" value="1"/>
</dbReference>
<dbReference type="Proteomes" id="UP000663760">
    <property type="component" value="Chromosome 4"/>
</dbReference>
<evidence type="ECO:0000256" key="1">
    <source>
        <dbReference type="ARBA" id="ARBA00003701"/>
    </source>
</evidence>
<feature type="domain" description="GST N-terminal" evidence="5">
    <location>
        <begin position="8"/>
        <end position="87"/>
    </location>
</feature>
<organism evidence="7 8">
    <name type="scientific">Spirodela intermedia</name>
    <name type="common">Intermediate duckweed</name>
    <dbReference type="NCBI Taxonomy" id="51605"/>
    <lineage>
        <taxon>Eukaryota</taxon>
        <taxon>Viridiplantae</taxon>
        <taxon>Streptophyta</taxon>
        <taxon>Embryophyta</taxon>
        <taxon>Tracheophyta</taxon>
        <taxon>Spermatophyta</taxon>
        <taxon>Magnoliopsida</taxon>
        <taxon>Liliopsida</taxon>
        <taxon>Araceae</taxon>
        <taxon>Lemnoideae</taxon>
        <taxon>Spirodela</taxon>
    </lineage>
</organism>
<dbReference type="EMBL" id="LR746267">
    <property type="protein sequence ID" value="CAA7394303.1"/>
    <property type="molecule type" value="Genomic_DNA"/>
</dbReference>
<dbReference type="SFLD" id="SFLDG01152">
    <property type="entry name" value="Main.3:_Omega-_and_Tau-like"/>
    <property type="match status" value="1"/>
</dbReference>
<evidence type="ECO:0000259" key="5">
    <source>
        <dbReference type="PROSITE" id="PS50404"/>
    </source>
</evidence>
<reference evidence="7" key="1">
    <citation type="submission" date="2020-02" db="EMBL/GenBank/DDBJ databases">
        <authorList>
            <person name="Scholz U."/>
            <person name="Mascher M."/>
            <person name="Fiebig A."/>
        </authorList>
    </citation>
    <scope>NUCLEOTIDE SEQUENCE</scope>
</reference>
<dbReference type="InterPro" id="IPR045073">
    <property type="entry name" value="Omega/Tau-like"/>
</dbReference>
<dbReference type="InterPro" id="IPR036282">
    <property type="entry name" value="Glutathione-S-Trfase_C_sf"/>
</dbReference>
<dbReference type="CDD" id="cd03185">
    <property type="entry name" value="GST_C_Tau"/>
    <property type="match status" value="1"/>
</dbReference>
<dbReference type="InterPro" id="IPR045074">
    <property type="entry name" value="GST_C_Tau"/>
</dbReference>
<sequence length="227" mass="25822">MGSDLPEKGLVLLSSWPSMFGIRGVIALEEKGLEYEYREEHLGNKSATLLRLNPIHKKVPVLVHDGRPICESLIILQYIDETWPGADGAPCFLPADPFARSQARFWADFIDKKVYDAGTRLWKMKGEEHAEAKKEFIESMKLLEGELGEKPYFGGETFGFVDIALVSYACWFHTYDVTGGLNMEAELPKLMAWVKRCKERESVSKALPDPLKIYDFLLSLKKRYGIE</sequence>
<dbReference type="Pfam" id="PF02798">
    <property type="entry name" value="GST_N"/>
    <property type="match status" value="1"/>
</dbReference>
<keyword evidence="2 4" id="KW-0808">Transferase</keyword>
<dbReference type="Gene3D" id="1.20.1050.10">
    <property type="match status" value="1"/>
</dbReference>
<dbReference type="SFLD" id="SFLDS00019">
    <property type="entry name" value="Glutathione_Transferase_(cytos"/>
    <property type="match status" value="1"/>
</dbReference>
<comment type="similarity">
    <text evidence="4">Belongs to the GST superfamily.</text>
</comment>
<dbReference type="EC" id="2.5.1.18" evidence="4"/>
<name>A0A7I8K9D2_SPIIN</name>
<dbReference type="CDD" id="cd03058">
    <property type="entry name" value="GST_N_Tau"/>
    <property type="match status" value="1"/>
</dbReference>
<protein>
    <recommendedName>
        <fullName evidence="4">Glutathione S-transferase</fullName>
        <ecNumber evidence="4">2.5.1.18</ecNumber>
    </recommendedName>
</protein>
<evidence type="ECO:0000256" key="4">
    <source>
        <dbReference type="RuleBase" id="RU369102"/>
    </source>
</evidence>
<dbReference type="SUPFAM" id="SSF52833">
    <property type="entry name" value="Thioredoxin-like"/>
    <property type="match status" value="1"/>
</dbReference>
<dbReference type="PROSITE" id="PS50405">
    <property type="entry name" value="GST_CTER"/>
    <property type="match status" value="1"/>
</dbReference>
<evidence type="ECO:0000256" key="2">
    <source>
        <dbReference type="ARBA" id="ARBA00022679"/>
    </source>
</evidence>
<keyword evidence="8" id="KW-1185">Reference proteome</keyword>
<accession>A0A7I8K9D2</accession>
<keyword evidence="4" id="KW-0963">Cytoplasm</keyword>
<dbReference type="GO" id="GO:0006749">
    <property type="term" value="P:glutathione metabolic process"/>
    <property type="evidence" value="ECO:0007669"/>
    <property type="project" value="InterPro"/>
</dbReference>
<gene>
    <name evidence="7" type="ORF">SI8410_04004964</name>
</gene>
<comment type="function">
    <text evidence="4">Is involved in the conjugation of reduced glutathione to a wide number of exogenous and endogenous hydrophobic electrophiles.</text>
</comment>
<comment type="subcellular location">
    <subcellularLocation>
        <location evidence="4">Cytoplasm</location>
        <location evidence="4">Cytosol</location>
    </subcellularLocation>
</comment>
<evidence type="ECO:0000256" key="3">
    <source>
        <dbReference type="ARBA" id="ARBA00047960"/>
    </source>
</evidence>
<feature type="domain" description="GST C-terminal" evidence="6">
    <location>
        <begin position="96"/>
        <end position="216"/>
    </location>
</feature>
<evidence type="ECO:0000259" key="6">
    <source>
        <dbReference type="PROSITE" id="PS50405"/>
    </source>
</evidence>
<proteinExistence type="inferred from homology"/>
<dbReference type="PANTHER" id="PTHR11260:SF781">
    <property type="entry name" value="GLUTATHIONE S-TRANSFERASE U19"/>
    <property type="match status" value="1"/>
</dbReference>
<dbReference type="GO" id="GO:0004364">
    <property type="term" value="F:glutathione transferase activity"/>
    <property type="evidence" value="ECO:0007669"/>
    <property type="project" value="UniProtKB-UniRule"/>
</dbReference>
<dbReference type="Pfam" id="PF13410">
    <property type="entry name" value="GST_C_2"/>
    <property type="match status" value="1"/>
</dbReference>